<protein>
    <submittedName>
        <fullName evidence="4">Methyltransferase YaeB</fullName>
    </submittedName>
</protein>
<proteinExistence type="inferred from homology"/>
<dbReference type="InterPro" id="IPR036414">
    <property type="entry name" value="YaeB_N_sf"/>
</dbReference>
<name>A0A1Z5HSK3_9FIRM</name>
<dbReference type="NCBIfam" id="TIGR00104">
    <property type="entry name" value="tRNA_TsaA"/>
    <property type="match status" value="1"/>
</dbReference>
<dbReference type="PANTHER" id="PTHR12818:SF0">
    <property type="entry name" value="TRNA (ADENINE(37)-N6)-METHYLTRANSFERASE"/>
    <property type="match status" value="1"/>
</dbReference>
<dbReference type="InterPro" id="IPR036413">
    <property type="entry name" value="YaeB-like_sf"/>
</dbReference>
<dbReference type="Pfam" id="PF01980">
    <property type="entry name" value="TrmO_N"/>
    <property type="match status" value="1"/>
</dbReference>
<evidence type="ECO:0000313" key="5">
    <source>
        <dbReference type="Proteomes" id="UP000197032"/>
    </source>
</evidence>
<comment type="caution">
    <text evidence="4">The sequence shown here is derived from an EMBL/GenBank/DDBJ whole genome shotgun (WGS) entry which is preliminary data.</text>
</comment>
<dbReference type="Gene3D" id="2.40.30.70">
    <property type="entry name" value="YaeB-like"/>
    <property type="match status" value="1"/>
</dbReference>
<sequence>MIKKLNQMERGFLMQLKQIGVIHSPYKEKANAPPQGRLKEDQFEIEIYPEFAAGLKDIEDASHLIVLYWCDKADRETLITNTPWDDEPHGVFVTRSPNRPNPIAFDIVDLVSQQGNKLIVRGMDALDNSPLLDIKPYNSQTDAISGAKITWFEKAKKNKRISK</sequence>
<dbReference type="CDD" id="cd09281">
    <property type="entry name" value="UPF0066"/>
    <property type="match status" value="1"/>
</dbReference>
<reference evidence="5" key="1">
    <citation type="journal article" date="2017" name="Appl. Environ. Microbiol.">
        <title>Genomic analysis of Calderihabitans maritimus KKC1, a thermophilic hydrogenogenic carboxydotrophic bacterium isolated from marine sediment.</title>
        <authorList>
            <person name="Omae K."/>
            <person name="Yoneda Y."/>
            <person name="Fukuyama Y."/>
            <person name="Yoshida T."/>
            <person name="Sako Y."/>
        </authorList>
    </citation>
    <scope>NUCLEOTIDE SEQUENCE [LARGE SCALE GENOMIC DNA]</scope>
    <source>
        <strain evidence="5">KKC1</strain>
    </source>
</reference>
<dbReference type="Proteomes" id="UP000197032">
    <property type="component" value="Unassembled WGS sequence"/>
</dbReference>
<evidence type="ECO:0000313" key="4">
    <source>
        <dbReference type="EMBL" id="GAW92502.1"/>
    </source>
</evidence>
<keyword evidence="4" id="KW-0489">Methyltransferase</keyword>
<dbReference type="PROSITE" id="PS51668">
    <property type="entry name" value="TSAA_2"/>
    <property type="match status" value="1"/>
</dbReference>
<dbReference type="EMBL" id="BDGJ01000084">
    <property type="protein sequence ID" value="GAW92502.1"/>
    <property type="molecule type" value="Genomic_DNA"/>
</dbReference>
<dbReference type="InterPro" id="IPR023370">
    <property type="entry name" value="TrmO-like_N"/>
</dbReference>
<evidence type="ECO:0000256" key="2">
    <source>
        <dbReference type="ARBA" id="ARBA00033753"/>
    </source>
</evidence>
<feature type="domain" description="TsaA-like" evidence="3">
    <location>
        <begin position="16"/>
        <end position="146"/>
    </location>
</feature>
<keyword evidence="5" id="KW-1185">Reference proteome</keyword>
<gene>
    <name evidence="4" type="ORF">KKC1_16560</name>
</gene>
<evidence type="ECO:0000256" key="1">
    <source>
        <dbReference type="ARBA" id="ARBA00022691"/>
    </source>
</evidence>
<dbReference type="InterPro" id="IPR040372">
    <property type="entry name" value="YaeB-like"/>
</dbReference>
<dbReference type="GO" id="GO:0032259">
    <property type="term" value="P:methylation"/>
    <property type="evidence" value="ECO:0007669"/>
    <property type="project" value="UniProtKB-KW"/>
</dbReference>
<dbReference type="SUPFAM" id="SSF118196">
    <property type="entry name" value="YaeB-like"/>
    <property type="match status" value="1"/>
</dbReference>
<keyword evidence="4" id="KW-0808">Transferase</keyword>
<organism evidence="4 5">
    <name type="scientific">Calderihabitans maritimus</name>
    <dbReference type="NCBI Taxonomy" id="1246530"/>
    <lineage>
        <taxon>Bacteria</taxon>
        <taxon>Bacillati</taxon>
        <taxon>Bacillota</taxon>
        <taxon>Clostridia</taxon>
        <taxon>Neomoorellales</taxon>
        <taxon>Calderihabitantaceae</taxon>
        <taxon>Calderihabitans</taxon>
    </lineage>
</organism>
<comment type="similarity">
    <text evidence="2">Belongs to the tRNA methyltransferase O family.</text>
</comment>
<dbReference type="AlphaFoldDB" id="A0A1Z5HSK3"/>
<dbReference type="PANTHER" id="PTHR12818">
    <property type="entry name" value="TRNA (ADENINE(37)-N6)-METHYLTRANSFERASE"/>
    <property type="match status" value="1"/>
</dbReference>
<keyword evidence="1" id="KW-0949">S-adenosyl-L-methionine</keyword>
<dbReference type="GO" id="GO:0008168">
    <property type="term" value="F:methyltransferase activity"/>
    <property type="evidence" value="ECO:0007669"/>
    <property type="project" value="UniProtKB-KW"/>
</dbReference>
<accession>A0A1Z5HSK3</accession>
<evidence type="ECO:0000259" key="3">
    <source>
        <dbReference type="PROSITE" id="PS51668"/>
    </source>
</evidence>